<feature type="domain" description="HTH luxR-type" evidence="1">
    <location>
        <begin position="265"/>
        <end position="330"/>
    </location>
</feature>
<dbReference type="SMART" id="SM00421">
    <property type="entry name" value="HTH_LUXR"/>
    <property type="match status" value="1"/>
</dbReference>
<organism evidence="2 3">
    <name type="scientific">Kitasatospora cathayae</name>
    <dbReference type="NCBI Taxonomy" id="3004092"/>
    <lineage>
        <taxon>Bacteria</taxon>
        <taxon>Bacillati</taxon>
        <taxon>Actinomycetota</taxon>
        <taxon>Actinomycetes</taxon>
        <taxon>Kitasatosporales</taxon>
        <taxon>Streptomycetaceae</taxon>
        <taxon>Kitasatospora</taxon>
    </lineage>
</organism>
<reference evidence="3" key="1">
    <citation type="submission" date="2022-12" db="EMBL/GenBank/DDBJ databases">
        <authorList>
            <person name="Mo P."/>
        </authorList>
    </citation>
    <scope>NUCLEOTIDE SEQUENCE [LARGE SCALE GENOMIC DNA]</scope>
    <source>
        <strain evidence="3">HUAS 3-15</strain>
    </source>
</reference>
<dbReference type="PROSITE" id="PS50043">
    <property type="entry name" value="HTH_LUXR_2"/>
    <property type="match status" value="1"/>
</dbReference>
<dbReference type="SUPFAM" id="SSF46894">
    <property type="entry name" value="C-terminal effector domain of the bipartite response regulators"/>
    <property type="match status" value="1"/>
</dbReference>
<dbReference type="Pfam" id="PF00196">
    <property type="entry name" value="GerE"/>
    <property type="match status" value="1"/>
</dbReference>
<accession>A0ABY7Q4L4</accession>
<evidence type="ECO:0000313" key="3">
    <source>
        <dbReference type="Proteomes" id="UP001212821"/>
    </source>
</evidence>
<proteinExistence type="predicted"/>
<sequence length="332" mass="36596">MTREIDDAAQAVYRLMLTDHQLDVEGLAGKLGLTEEQVRAALDQLAGLRLLRPFEPSGDEAPGEPSGGLRPVDPRVGLPALLRYYESVQQRAQLEFEQRQAEISGMLAQFRDESAPEDSQLERLLGTATVHARMEELVGSVREELLTFAPGRARSVASLQASRPDNEKLLARGVTMRTVYLDVVRKDRATVQHAEWLTGLGCEIRTVPALPLRMLVIDRQVALVPIDPANTLKGAVQISSPGVLAALVSLFEQIWSDATPFGAPCERDEEGLTRQEQELLRLLGQGYTDEAAGKHLGVSLRTTRRMMADLMDRLGARSRFEAGLLAGRRGWL</sequence>
<evidence type="ECO:0000259" key="1">
    <source>
        <dbReference type="PROSITE" id="PS50043"/>
    </source>
</evidence>
<protein>
    <submittedName>
        <fullName evidence="2">Helix-turn-helix transcriptional regulator</fullName>
    </submittedName>
</protein>
<dbReference type="CDD" id="cd06170">
    <property type="entry name" value="LuxR_C_like"/>
    <property type="match status" value="1"/>
</dbReference>
<dbReference type="InterPro" id="IPR016032">
    <property type="entry name" value="Sig_transdc_resp-reg_C-effctor"/>
</dbReference>
<dbReference type="InterPro" id="IPR051797">
    <property type="entry name" value="TrmB-like"/>
</dbReference>
<gene>
    <name evidence="2" type="ORF">O1G21_18335</name>
</gene>
<dbReference type="Proteomes" id="UP001212821">
    <property type="component" value="Chromosome"/>
</dbReference>
<name>A0ABY7Q4L4_9ACTN</name>
<evidence type="ECO:0000313" key="2">
    <source>
        <dbReference type="EMBL" id="WBP87605.1"/>
    </source>
</evidence>
<dbReference type="PANTHER" id="PTHR34293">
    <property type="entry name" value="HTH-TYPE TRANSCRIPTIONAL REGULATOR TRMBL2"/>
    <property type="match status" value="1"/>
</dbReference>
<keyword evidence="3" id="KW-1185">Reference proteome</keyword>
<dbReference type="PANTHER" id="PTHR34293:SF1">
    <property type="entry name" value="HTH-TYPE TRANSCRIPTIONAL REGULATOR TRMBL2"/>
    <property type="match status" value="1"/>
</dbReference>
<dbReference type="Gene3D" id="1.10.10.10">
    <property type="entry name" value="Winged helix-like DNA-binding domain superfamily/Winged helix DNA-binding domain"/>
    <property type="match status" value="1"/>
</dbReference>
<dbReference type="RefSeq" id="WP_270145189.1">
    <property type="nucleotide sequence ID" value="NZ_CP115450.1"/>
</dbReference>
<dbReference type="EMBL" id="CP115450">
    <property type="protein sequence ID" value="WBP87605.1"/>
    <property type="molecule type" value="Genomic_DNA"/>
</dbReference>
<dbReference type="InterPro" id="IPR036388">
    <property type="entry name" value="WH-like_DNA-bd_sf"/>
</dbReference>
<dbReference type="InterPro" id="IPR000792">
    <property type="entry name" value="Tscrpt_reg_LuxR_C"/>
</dbReference>